<dbReference type="GO" id="GO:0005886">
    <property type="term" value="C:plasma membrane"/>
    <property type="evidence" value="ECO:0007669"/>
    <property type="project" value="InterPro"/>
</dbReference>
<feature type="transmembrane region" description="Helical" evidence="6">
    <location>
        <begin position="365"/>
        <end position="389"/>
    </location>
</feature>
<evidence type="ECO:0000256" key="2">
    <source>
        <dbReference type="ARBA" id="ARBA00022692"/>
    </source>
</evidence>
<evidence type="ECO:0000256" key="4">
    <source>
        <dbReference type="ARBA" id="ARBA00023136"/>
    </source>
</evidence>
<feature type="transmembrane region" description="Helical" evidence="6">
    <location>
        <begin position="79"/>
        <end position="96"/>
    </location>
</feature>
<feature type="transmembrane region" description="Helical" evidence="6">
    <location>
        <begin position="37"/>
        <end position="59"/>
    </location>
</feature>
<dbReference type="GO" id="GO:0042391">
    <property type="term" value="P:regulation of membrane potential"/>
    <property type="evidence" value="ECO:0007669"/>
    <property type="project" value="InterPro"/>
</dbReference>
<feature type="transmembrane region" description="Helical" evidence="6">
    <location>
        <begin position="12"/>
        <end position="30"/>
    </location>
</feature>
<dbReference type="GO" id="GO:0015385">
    <property type="term" value="F:sodium:proton antiporter activity"/>
    <property type="evidence" value="ECO:0007669"/>
    <property type="project" value="InterPro"/>
</dbReference>
<evidence type="ECO:0000256" key="5">
    <source>
        <dbReference type="SAM" id="MobiDB-lite"/>
    </source>
</evidence>
<name>B0Y7G1_ASPFC</name>
<comment type="subcellular location">
    <subcellularLocation>
        <location evidence="1">Membrane</location>
        <topology evidence="1">Multi-pass membrane protein</topology>
    </subcellularLocation>
</comment>
<dbReference type="AlphaFoldDB" id="B0Y7G1"/>
<feature type="transmembrane region" description="Helical" evidence="6">
    <location>
        <begin position="401"/>
        <end position="419"/>
    </location>
</feature>
<keyword evidence="4 6" id="KW-0472">Membrane</keyword>
<dbReference type="OrthoDB" id="5327978at2759"/>
<dbReference type="Proteomes" id="UP000001699">
    <property type="component" value="Unassembled WGS sequence"/>
</dbReference>
<feature type="compositionally biased region" description="Basic residues" evidence="5">
    <location>
        <begin position="547"/>
        <end position="556"/>
    </location>
</feature>
<dbReference type="Pfam" id="PF00999">
    <property type="entry name" value="Na_H_Exchanger"/>
    <property type="match status" value="1"/>
</dbReference>
<dbReference type="InterPro" id="IPR006153">
    <property type="entry name" value="Cation/H_exchanger_TM"/>
</dbReference>
<feature type="transmembrane region" description="Helical" evidence="6">
    <location>
        <begin position="439"/>
        <end position="455"/>
    </location>
</feature>
<evidence type="ECO:0000259" key="7">
    <source>
        <dbReference type="Pfam" id="PF00999"/>
    </source>
</evidence>
<dbReference type="InterPro" id="IPR004712">
    <property type="entry name" value="Na+/H+_antiporter_fungi"/>
</dbReference>
<dbReference type="EMBL" id="DS499599">
    <property type="protein sequence ID" value="EDP49342.1"/>
    <property type="molecule type" value="Genomic_DNA"/>
</dbReference>
<keyword evidence="9" id="KW-1185">Reference proteome</keyword>
<keyword evidence="3 6" id="KW-1133">Transmembrane helix</keyword>
<evidence type="ECO:0000256" key="6">
    <source>
        <dbReference type="SAM" id="Phobius"/>
    </source>
</evidence>
<sequence length="556" mass="61598">MLHPILDINNFNVVLAVISTYVLLFGFISLKIKQRWYLGEALPAFLAGVAFGPAAARFLKVSQWAGDDSDGGHDITYDLARLVIGIQLVKVGYQLPRKYLKERFKEMTICLLPLTAIGWLATSGCIMLMIPRISFLSALIIGSCVACTDPILSQAIAKGPFADNYVRRPLREFISSEAGGNDGFGFPFLLLAVALLRYAEAPDNTASLEDFDLARGIPDSLGTADIGRFGGGVTRALRHWAIEGVLYMMVLGSGYGALIGFISRKLLNLASKRRWIDNECFALMPVAVGLFIVGTCGCFGSDETLACFVAGNALNWDGLYHAELQARHDAFNSTLETLLNFGICMYLGAVMPWDQFHMPDTTGITVWRLIVLGFLILLFRRMPAILLGYRFMPKVCRNWREALFMGYFGPIGVGSIAYAEYARRLFPAPGKSDREINDLTAAISPGMILVFVFHREQMDVLMFPSCLLVGSIFDHRPRPVRPRAQRFIQAVQGTVYLRPPGGSRPPVGERATPEQQYNRTRATLNNREQPLFPLTGRGSANATILPRRYRGNTKTE</sequence>
<dbReference type="PhylomeDB" id="B0Y7G1"/>
<evidence type="ECO:0000313" key="9">
    <source>
        <dbReference type="Proteomes" id="UP000001699"/>
    </source>
</evidence>
<feature type="compositionally biased region" description="Polar residues" evidence="5">
    <location>
        <begin position="513"/>
        <end position="528"/>
    </location>
</feature>
<gene>
    <name evidence="8" type="ORF">AFUB_073690</name>
</gene>
<dbReference type="GO" id="GO:0036376">
    <property type="term" value="P:sodium ion export across plasma membrane"/>
    <property type="evidence" value="ECO:0007669"/>
    <property type="project" value="InterPro"/>
</dbReference>
<accession>B0Y7G1</accession>
<reference evidence="8 9" key="1">
    <citation type="journal article" date="2008" name="PLoS Genet.">
        <title>Genomic islands in the pathogenic filamentous fungus Aspergillus fumigatus.</title>
        <authorList>
            <person name="Fedorova N.D."/>
            <person name="Khaldi N."/>
            <person name="Joardar V.S."/>
            <person name="Maiti R."/>
            <person name="Amedeo P."/>
            <person name="Anderson M.J."/>
            <person name="Crabtree J."/>
            <person name="Silva J.C."/>
            <person name="Badger J.H."/>
            <person name="Albarraq A."/>
            <person name="Angiuoli S."/>
            <person name="Bussey H."/>
            <person name="Bowyer P."/>
            <person name="Cotty P.J."/>
            <person name="Dyer P.S."/>
            <person name="Egan A."/>
            <person name="Galens K."/>
            <person name="Fraser-Liggett C.M."/>
            <person name="Haas B.J."/>
            <person name="Inman J.M."/>
            <person name="Kent R."/>
            <person name="Lemieux S."/>
            <person name="Malavazi I."/>
            <person name="Orvis J."/>
            <person name="Roemer T."/>
            <person name="Ronning C.M."/>
            <person name="Sundaram J.P."/>
            <person name="Sutton G."/>
            <person name="Turner G."/>
            <person name="Venter J.C."/>
            <person name="White O.R."/>
            <person name="Whitty B.R."/>
            <person name="Youngman P."/>
            <person name="Wolfe K.H."/>
            <person name="Goldman G.H."/>
            <person name="Wortman J.R."/>
            <person name="Jiang B."/>
            <person name="Denning D.W."/>
            <person name="Nierman W.C."/>
        </authorList>
    </citation>
    <scope>NUCLEOTIDE SEQUENCE [LARGE SCALE GENOMIC DNA]</scope>
    <source>
        <strain evidence="9">CBS 144.89 / FGSC A1163 / CEA10</strain>
    </source>
</reference>
<keyword evidence="2 6" id="KW-0812">Transmembrane</keyword>
<dbReference type="PANTHER" id="PTHR31382:SF5">
    <property type="entry name" value="SODIUM ION_PROTON EXCHANGER (EUROFUNG)"/>
    <property type="match status" value="1"/>
</dbReference>
<feature type="region of interest" description="Disordered" evidence="5">
    <location>
        <begin position="499"/>
        <end position="556"/>
    </location>
</feature>
<evidence type="ECO:0000256" key="1">
    <source>
        <dbReference type="ARBA" id="ARBA00004141"/>
    </source>
</evidence>
<evidence type="ECO:0000313" key="8">
    <source>
        <dbReference type="EMBL" id="EDP49342.1"/>
    </source>
</evidence>
<feature type="transmembrane region" description="Helical" evidence="6">
    <location>
        <begin position="108"/>
        <end position="130"/>
    </location>
</feature>
<feature type="transmembrane region" description="Helical" evidence="6">
    <location>
        <begin position="245"/>
        <end position="263"/>
    </location>
</feature>
<dbReference type="PANTHER" id="PTHR31382">
    <property type="entry name" value="NA(+)/H(+) ANTIPORTER"/>
    <property type="match status" value="1"/>
</dbReference>
<organism evidence="8 9">
    <name type="scientific">Aspergillus fumigatus (strain CBS 144.89 / FGSC A1163 / CEA10)</name>
    <name type="common">Neosartorya fumigata</name>
    <dbReference type="NCBI Taxonomy" id="451804"/>
    <lineage>
        <taxon>Eukaryota</taxon>
        <taxon>Fungi</taxon>
        <taxon>Dikarya</taxon>
        <taxon>Ascomycota</taxon>
        <taxon>Pezizomycotina</taxon>
        <taxon>Eurotiomycetes</taxon>
        <taxon>Eurotiomycetidae</taxon>
        <taxon>Eurotiales</taxon>
        <taxon>Aspergillaceae</taxon>
        <taxon>Aspergillus</taxon>
        <taxon>Aspergillus subgen. Fumigati</taxon>
    </lineage>
</organism>
<protein>
    <submittedName>
        <fullName evidence="8">Plasma membrane antiporter, putative</fullName>
    </submittedName>
</protein>
<proteinExistence type="predicted"/>
<dbReference type="HOGENOM" id="CLU_008635_4_1_1"/>
<evidence type="ECO:0000256" key="3">
    <source>
        <dbReference type="ARBA" id="ARBA00022989"/>
    </source>
</evidence>
<feature type="domain" description="Cation/H+ exchanger transmembrane" evidence="7">
    <location>
        <begin position="28"/>
        <end position="428"/>
    </location>
</feature>
<dbReference type="GO" id="GO:0120029">
    <property type="term" value="P:proton export across plasma membrane"/>
    <property type="evidence" value="ECO:0007669"/>
    <property type="project" value="InterPro"/>
</dbReference>
<feature type="transmembrane region" description="Helical" evidence="6">
    <location>
        <begin position="337"/>
        <end position="353"/>
    </location>
</feature>